<dbReference type="Proteomes" id="UP001214854">
    <property type="component" value="Unassembled WGS sequence"/>
</dbReference>
<gene>
    <name evidence="2" type="ORF">PQU92_04785</name>
</gene>
<organism evidence="2 3">
    <name type="scientific">Asticcacaulis aquaticus</name>
    <dbReference type="NCBI Taxonomy" id="2984212"/>
    <lineage>
        <taxon>Bacteria</taxon>
        <taxon>Pseudomonadati</taxon>
        <taxon>Pseudomonadota</taxon>
        <taxon>Alphaproteobacteria</taxon>
        <taxon>Caulobacterales</taxon>
        <taxon>Caulobacteraceae</taxon>
        <taxon>Asticcacaulis</taxon>
    </lineage>
</organism>
<evidence type="ECO:0000313" key="3">
    <source>
        <dbReference type="Proteomes" id="UP001214854"/>
    </source>
</evidence>
<keyword evidence="3" id="KW-1185">Reference proteome</keyword>
<dbReference type="Pfam" id="PF04168">
    <property type="entry name" value="Alpha-E"/>
    <property type="match status" value="1"/>
</dbReference>
<evidence type="ECO:0000259" key="1">
    <source>
        <dbReference type="Pfam" id="PF04168"/>
    </source>
</evidence>
<dbReference type="InterPro" id="IPR007296">
    <property type="entry name" value="DUF403"/>
</dbReference>
<evidence type="ECO:0000313" key="2">
    <source>
        <dbReference type="EMBL" id="MDC7682578.1"/>
    </source>
</evidence>
<protein>
    <submittedName>
        <fullName evidence="2">Alpha-E domain-containing protein</fullName>
    </submittedName>
</protein>
<sequence>MMLSRVANSIYWMSRYLERAENVARFIDVNTHLMLDLGLSVEETQWYPLIATSGDDEGFKKRYSVADEKSVVRFLTFDEKNPNSILSSIFRARENARTVREIIPVEVWEKINELYHLTQAHSRKRSVEALADYYTEVRQSGNLFSGMMINAMSRGDGWHFARMGQLLERADKTARLLDVKYFLLLPRGQQVDSPYDNVQWGAVLKSVNALEMYRQEYHSINYRDVTEFLLFSKLFPRSLRFSLDYAALALSNICAEQPVTCPALTEMGLLTQSLHQADTESIIASGLHEFIDVFQAKLNLVDQSIYESFFEN</sequence>
<dbReference type="EMBL" id="JAQQKX010000002">
    <property type="protein sequence ID" value="MDC7682578.1"/>
    <property type="molecule type" value="Genomic_DNA"/>
</dbReference>
<proteinExistence type="predicted"/>
<name>A0ABT5HR85_9CAUL</name>
<dbReference type="PANTHER" id="PTHR34595:SF7">
    <property type="entry name" value="SLL1039 PROTEIN"/>
    <property type="match status" value="1"/>
</dbReference>
<dbReference type="RefSeq" id="WP_272747063.1">
    <property type="nucleotide sequence ID" value="NZ_JAQQKX010000002.1"/>
</dbReference>
<reference evidence="2 3" key="1">
    <citation type="submission" date="2023-01" db="EMBL/GenBank/DDBJ databases">
        <title>Novel species of the genus Asticcacaulis isolated from rivers.</title>
        <authorList>
            <person name="Lu H."/>
        </authorList>
    </citation>
    <scope>NUCLEOTIDE SEQUENCE [LARGE SCALE GENOMIC DNA]</scope>
    <source>
        <strain evidence="2 3">BYS171W</strain>
    </source>
</reference>
<comment type="caution">
    <text evidence="2">The sequence shown here is derived from an EMBL/GenBank/DDBJ whole genome shotgun (WGS) entry which is preliminary data.</text>
</comment>
<feature type="domain" description="DUF403" evidence="1">
    <location>
        <begin position="2"/>
        <end position="310"/>
    </location>
</feature>
<dbReference type="InterPro" id="IPR051680">
    <property type="entry name" value="ATP-dep_Glu-Cys_Ligase-2"/>
</dbReference>
<accession>A0ABT5HR85</accession>
<dbReference type="PANTHER" id="PTHR34595">
    <property type="entry name" value="BLR5612 PROTEIN"/>
    <property type="match status" value="1"/>
</dbReference>